<evidence type="ECO:0000256" key="3">
    <source>
        <dbReference type="ARBA" id="ARBA00023098"/>
    </source>
</evidence>
<keyword evidence="4" id="KW-0472">Membrane</keyword>
<feature type="transmembrane region" description="Helical" evidence="4">
    <location>
        <begin position="896"/>
        <end position="915"/>
    </location>
</feature>
<keyword evidence="2 4" id="KW-0444">Lipid biosynthesis</keyword>
<comment type="catalytic activity">
    <reaction evidence="4">
        <text>a long-chain fatty acyl-CoA + 2 NADPH + 2 H(+) = a long-chain primary fatty alcohol + 2 NADP(+) + CoA</text>
        <dbReference type="Rhea" id="RHEA:52716"/>
        <dbReference type="ChEBI" id="CHEBI:15378"/>
        <dbReference type="ChEBI" id="CHEBI:57287"/>
        <dbReference type="ChEBI" id="CHEBI:57783"/>
        <dbReference type="ChEBI" id="CHEBI:58349"/>
        <dbReference type="ChEBI" id="CHEBI:77396"/>
        <dbReference type="ChEBI" id="CHEBI:83139"/>
        <dbReference type="EC" id="1.2.1.84"/>
    </reaction>
</comment>
<protein>
    <recommendedName>
        <fullName evidence="4">Fatty acyl-CoA reductase</fullName>
        <ecNumber evidence="4">1.2.1.84</ecNumber>
    </recommendedName>
</protein>
<evidence type="ECO:0000313" key="7">
    <source>
        <dbReference type="EMBL" id="CAD7630795.1"/>
    </source>
</evidence>
<feature type="transmembrane region" description="Helical" evidence="4">
    <location>
        <begin position="458"/>
        <end position="484"/>
    </location>
</feature>
<feature type="domain" description="Fatty acyl-CoA reductase C-terminal" evidence="5">
    <location>
        <begin position="352"/>
        <end position="443"/>
    </location>
</feature>
<dbReference type="AlphaFoldDB" id="A0A7R9Q488"/>
<dbReference type="CDD" id="cd09071">
    <property type="entry name" value="FAR_C"/>
    <property type="match status" value="2"/>
</dbReference>
<dbReference type="GO" id="GO:0080019">
    <property type="term" value="F:alcohol-forming very long-chain fatty acyl-CoA reductase activity"/>
    <property type="evidence" value="ECO:0007669"/>
    <property type="project" value="InterPro"/>
</dbReference>
<keyword evidence="4" id="KW-0812">Transmembrane</keyword>
<accession>A0A7R9Q488</accession>
<keyword evidence="4" id="KW-1133">Transmembrane helix</keyword>
<dbReference type="Gene3D" id="3.40.50.720">
    <property type="entry name" value="NAD(P)-binding Rossmann-like Domain"/>
    <property type="match status" value="2"/>
</dbReference>
<dbReference type="EMBL" id="CAJPIZ010008557">
    <property type="protein sequence ID" value="CAG2111225.1"/>
    <property type="molecule type" value="Genomic_DNA"/>
</dbReference>
<evidence type="ECO:0000256" key="1">
    <source>
        <dbReference type="ARBA" id="ARBA00005928"/>
    </source>
</evidence>
<dbReference type="GO" id="GO:0035336">
    <property type="term" value="P:long-chain fatty-acyl-CoA metabolic process"/>
    <property type="evidence" value="ECO:0007669"/>
    <property type="project" value="TreeGrafter"/>
</dbReference>
<feature type="non-terminal residue" evidence="7">
    <location>
        <position position="1036"/>
    </location>
</feature>
<keyword evidence="4" id="KW-0560">Oxidoreductase</keyword>
<dbReference type="InterPro" id="IPR036291">
    <property type="entry name" value="NAD(P)-bd_dom_sf"/>
</dbReference>
<dbReference type="InterPro" id="IPR013120">
    <property type="entry name" value="FAR_NAD-bd"/>
</dbReference>
<gene>
    <name evidence="7" type="ORF">OSB1V03_LOCUS11207</name>
</gene>
<dbReference type="EC" id="1.2.1.84" evidence="4"/>
<keyword evidence="3 4" id="KW-0443">Lipid metabolism</keyword>
<evidence type="ECO:0000256" key="4">
    <source>
        <dbReference type="RuleBase" id="RU363097"/>
    </source>
</evidence>
<reference evidence="7" key="1">
    <citation type="submission" date="2020-11" db="EMBL/GenBank/DDBJ databases">
        <authorList>
            <person name="Tran Van P."/>
        </authorList>
    </citation>
    <scope>NUCLEOTIDE SEQUENCE</scope>
</reference>
<dbReference type="InterPro" id="IPR026055">
    <property type="entry name" value="FAR"/>
</dbReference>
<evidence type="ECO:0000259" key="6">
    <source>
        <dbReference type="Pfam" id="PF07993"/>
    </source>
</evidence>
<evidence type="ECO:0000259" key="5">
    <source>
        <dbReference type="Pfam" id="PF03015"/>
    </source>
</evidence>
<feature type="transmembrane region" description="Helical" evidence="4">
    <location>
        <begin position="1001"/>
        <end position="1026"/>
    </location>
</feature>
<proteinExistence type="inferred from homology"/>
<dbReference type="GO" id="GO:0102965">
    <property type="term" value="F:alcohol-forming long-chain fatty acyl-CoA reductase activity"/>
    <property type="evidence" value="ECO:0007669"/>
    <property type="project" value="UniProtKB-EC"/>
</dbReference>
<feature type="domain" description="Thioester reductase (TE)" evidence="6">
    <location>
        <begin position="541"/>
        <end position="811"/>
    </location>
</feature>
<dbReference type="Pfam" id="PF07993">
    <property type="entry name" value="NAD_binding_4"/>
    <property type="match status" value="2"/>
</dbReference>
<dbReference type="InterPro" id="IPR033640">
    <property type="entry name" value="FAR_C"/>
</dbReference>
<dbReference type="EMBL" id="OC863132">
    <property type="protein sequence ID" value="CAD7630795.1"/>
    <property type="molecule type" value="Genomic_DNA"/>
</dbReference>
<keyword evidence="4" id="KW-0521">NADP</keyword>
<organism evidence="7">
    <name type="scientific">Medioppia subpectinata</name>
    <dbReference type="NCBI Taxonomy" id="1979941"/>
    <lineage>
        <taxon>Eukaryota</taxon>
        <taxon>Metazoa</taxon>
        <taxon>Ecdysozoa</taxon>
        <taxon>Arthropoda</taxon>
        <taxon>Chelicerata</taxon>
        <taxon>Arachnida</taxon>
        <taxon>Acari</taxon>
        <taxon>Acariformes</taxon>
        <taxon>Sarcoptiformes</taxon>
        <taxon>Oribatida</taxon>
        <taxon>Brachypylina</taxon>
        <taxon>Oppioidea</taxon>
        <taxon>Oppiidae</taxon>
        <taxon>Medioppia</taxon>
    </lineage>
</organism>
<dbReference type="Pfam" id="PF03015">
    <property type="entry name" value="Sterile"/>
    <property type="match status" value="2"/>
</dbReference>
<evidence type="ECO:0000313" key="8">
    <source>
        <dbReference type="Proteomes" id="UP000759131"/>
    </source>
</evidence>
<dbReference type="GO" id="GO:0005777">
    <property type="term" value="C:peroxisome"/>
    <property type="evidence" value="ECO:0007669"/>
    <property type="project" value="TreeGrafter"/>
</dbReference>
<dbReference type="PANTHER" id="PTHR11011:SF45">
    <property type="entry name" value="FATTY ACYL-COA REDUCTASE CG8306-RELATED"/>
    <property type="match status" value="1"/>
</dbReference>
<dbReference type="SUPFAM" id="SSF51735">
    <property type="entry name" value="NAD(P)-binding Rossmann-fold domains"/>
    <property type="match status" value="2"/>
</dbReference>
<evidence type="ECO:0000256" key="2">
    <source>
        <dbReference type="ARBA" id="ARBA00022516"/>
    </source>
</evidence>
<dbReference type="PANTHER" id="PTHR11011">
    <property type="entry name" value="MALE STERILITY PROTEIN 2-RELATED"/>
    <property type="match status" value="1"/>
</dbReference>
<name>A0A7R9Q488_9ACAR</name>
<comment type="similarity">
    <text evidence="1 4">Belongs to the fatty acyl-CoA reductase family.</text>
</comment>
<keyword evidence="8" id="KW-1185">Reference proteome</keyword>
<comment type="function">
    <text evidence="4">Catalyzes the reduction of fatty acyl-CoA to fatty alcohols.</text>
</comment>
<dbReference type="Proteomes" id="UP000759131">
    <property type="component" value="Unassembled WGS sequence"/>
</dbReference>
<feature type="domain" description="Fatty acyl-CoA reductase C-terminal" evidence="5">
    <location>
        <begin position="895"/>
        <end position="986"/>
    </location>
</feature>
<feature type="domain" description="Thioester reductase (TE)" evidence="6">
    <location>
        <begin position="16"/>
        <end position="285"/>
    </location>
</feature>
<sequence>MTSDICKFYTGKSLFITGATGLLGKALVWKYVNECHGIDTIYILVRPKRGKTAKERAEEYISDPIFELNGLRESGKCDKIVAIAGDTVAPGLGISPADRDEIIDNVHIVIHLAASVHLNPPLRDAVQHNLRPIVPLIELCHQIKRLQCLVYSSTTAILNGSEFADETVHKSIVVSPEYMLKVCDSVSNEVLDKFRKFFFREFNNTYCISKALAEQLLQQESNRLNIVIVRPSAILCAYEDPTPGWLQGIQGSTSAVVAVGLGLMKVFPSRRFGAQCVIPVDFVANGLIASVWFNCKQCEPKLKTNLSPPMRDIMNGIKKNAQKFPSIRVLRPPRLMFMQNKLKIQLEVYLKHWMFAYIVQFLSKLSGIKTGIMKITTKLNHNMKDIRLFMKTSPEYEITNTFALLDEMSETDRRIFGFDIREIEWKKYIENYWFGCRRFILKETDEDMRKAKRIYKRVYIRYHIMNTLWLTFSSLMLYMFFYVFCDLIELDFFLPTVSTLLNPTSSNTILNNNIRIIQCERERFAMTSDISTFYTGKSLFITGATGFLGKALVWKYVNECHGIDTIYILVRPKRGKTARERAEEYISDPIFELNGLRESGKCDKIVAIAGNTVAPGLGISPVDRDEIIDNVHIVIHLAASVHLNPPLRDAVQHNLRPIVPLIELCHQIKRLQCLVYSSTTAILNGSDFAVETVPKNIVVSPEYVLKVCDSVSDDVLEKLQEFFFRDFNNTYCISKALAEQLLQQESNRLNIVIIRPSAVLGACVEPTPGWLQGLQGTTSAAVAIGLGLMNVFPSRKFGAHCVIPVDFVANALITSIWSNCKKWFLNNIIIRIYSEPKLKVYHLTTKRNISPPMRHLMTSIKKIAQRFPSKRVVRPPRLMFLQHKLKLRLEVYVKHWMFAFIMHFLAKLSGIKTGIMKITEKMNTNMKDIRLFMKTSPEYEITNTFALLDEMSETDRRVFGFDIREIEWKKYLDNYWFGCRRFILKETDEDMQKAKKIYKRVYIRYHIMNTLWLTFSSLMLYMFFYYPWSSAISYPI</sequence>
<dbReference type="OrthoDB" id="429813at2759"/>